<dbReference type="InterPro" id="IPR029063">
    <property type="entry name" value="SAM-dependent_MTases_sf"/>
</dbReference>
<dbReference type="InterPro" id="IPR038375">
    <property type="entry name" value="NDUFAF7_sf"/>
</dbReference>
<accession>A0A4R4E8R7</accession>
<organism evidence="3 4">
    <name type="scientific">Paenibacillus albiflavus</name>
    <dbReference type="NCBI Taxonomy" id="2545760"/>
    <lineage>
        <taxon>Bacteria</taxon>
        <taxon>Bacillati</taxon>
        <taxon>Bacillota</taxon>
        <taxon>Bacilli</taxon>
        <taxon>Bacillales</taxon>
        <taxon>Paenibacillaceae</taxon>
        <taxon>Paenibacillus</taxon>
    </lineage>
</organism>
<dbReference type="GO" id="GO:0032259">
    <property type="term" value="P:methylation"/>
    <property type="evidence" value="ECO:0007669"/>
    <property type="project" value="UniProtKB-KW"/>
</dbReference>
<evidence type="ECO:0000313" key="3">
    <source>
        <dbReference type="EMBL" id="TCZ75557.1"/>
    </source>
</evidence>
<dbReference type="Gene3D" id="3.40.50.12710">
    <property type="match status" value="1"/>
</dbReference>
<dbReference type="RefSeq" id="WP_132419237.1">
    <property type="nucleotide sequence ID" value="NZ_SKFG01000018.1"/>
</dbReference>
<dbReference type="Pfam" id="PF02636">
    <property type="entry name" value="Methyltransf_28"/>
    <property type="match status" value="1"/>
</dbReference>
<dbReference type="PANTHER" id="PTHR12049:SF7">
    <property type="entry name" value="PROTEIN ARGININE METHYLTRANSFERASE NDUFAF7, MITOCHONDRIAL"/>
    <property type="match status" value="1"/>
</dbReference>
<evidence type="ECO:0000313" key="4">
    <source>
        <dbReference type="Proteomes" id="UP000295418"/>
    </source>
</evidence>
<evidence type="ECO:0000256" key="2">
    <source>
        <dbReference type="ARBA" id="ARBA00022679"/>
    </source>
</evidence>
<reference evidence="3 4" key="1">
    <citation type="submission" date="2019-03" db="EMBL/GenBank/DDBJ databases">
        <authorList>
            <person name="Kim M.K.M."/>
        </authorList>
    </citation>
    <scope>NUCLEOTIDE SEQUENCE [LARGE SCALE GENOMIC DNA]</scope>
    <source>
        <strain evidence="3 4">18JY21-1</strain>
    </source>
</reference>
<dbReference type="InterPro" id="IPR003788">
    <property type="entry name" value="NDUFAF7"/>
</dbReference>
<dbReference type="EMBL" id="SKFG01000018">
    <property type="protein sequence ID" value="TCZ75557.1"/>
    <property type="molecule type" value="Genomic_DNA"/>
</dbReference>
<dbReference type="Proteomes" id="UP000295418">
    <property type="component" value="Unassembled WGS sequence"/>
</dbReference>
<name>A0A4R4E8R7_9BACL</name>
<dbReference type="SUPFAM" id="SSF53335">
    <property type="entry name" value="S-adenosyl-L-methionine-dependent methyltransferases"/>
    <property type="match status" value="1"/>
</dbReference>
<keyword evidence="4" id="KW-1185">Reference proteome</keyword>
<keyword evidence="2 3" id="KW-0808">Transferase</keyword>
<proteinExistence type="predicted"/>
<protein>
    <submittedName>
        <fullName evidence="3">SAM-dependent methyltransferase</fullName>
    </submittedName>
</protein>
<keyword evidence="1 3" id="KW-0489">Methyltransferase</keyword>
<dbReference type="GO" id="GO:0035243">
    <property type="term" value="F:protein-arginine omega-N symmetric methyltransferase activity"/>
    <property type="evidence" value="ECO:0007669"/>
    <property type="project" value="TreeGrafter"/>
</dbReference>
<dbReference type="PANTHER" id="PTHR12049">
    <property type="entry name" value="PROTEIN ARGININE METHYLTRANSFERASE NDUFAF7, MITOCHONDRIAL"/>
    <property type="match status" value="1"/>
</dbReference>
<dbReference type="OrthoDB" id="9794208at2"/>
<dbReference type="AlphaFoldDB" id="A0A4R4E8R7"/>
<evidence type="ECO:0000256" key="1">
    <source>
        <dbReference type="ARBA" id="ARBA00022603"/>
    </source>
</evidence>
<comment type="caution">
    <text evidence="3">The sequence shown here is derived from an EMBL/GenBank/DDBJ whole genome shotgun (WGS) entry which is preliminary data.</text>
</comment>
<gene>
    <name evidence="3" type="ORF">E0485_16820</name>
</gene>
<sequence length="372" mass="42737">MKSTLGNKNLVTVLQQAIQNNRKSAISFYDFMNLCLYHEEYGYYRSSAIKIGPEGDFYTSSSIGTIMGETLADYVVKTWDTQYEKIVPLTIVEWGGGNGRLAVHLLDQLQRISSELYGEIRYIMIESSPYHQQLQVEALRHHANQVSWMTEDAWHKSPAQGLTIHLANELLDAFAVHRIRYKGEQFEENWVSWDAAQEEFIEQWYPLENVDIRAYLEEEGIKLFEGQIAEVNLDSKQWIARLAQQLERGQLIAIDYGDVAEEIYAQHRMLGTLMCYRKHQALDAPYDYVGEQDITAHVNFTACKHAAEHAGLHVDKLVTQRQFLVDQGILGKLQDTFGLDPFSAAAKRNRAIRQLLISDNMSELFKVFIAHK</sequence>